<name>A0A915LH67_MELJA</name>
<proteinExistence type="predicted"/>
<keyword evidence="1" id="KW-1185">Reference proteome</keyword>
<reference evidence="2" key="1">
    <citation type="submission" date="2022-11" db="UniProtKB">
        <authorList>
            <consortium name="WormBaseParasite"/>
        </authorList>
    </citation>
    <scope>IDENTIFICATION</scope>
</reference>
<dbReference type="WBParaSite" id="scaffold1175_cov309.g2616">
    <property type="protein sequence ID" value="scaffold1175_cov309.g2616"/>
    <property type="gene ID" value="scaffold1175_cov309.g2616"/>
</dbReference>
<accession>A0A915LH67</accession>
<evidence type="ECO:0000313" key="1">
    <source>
        <dbReference type="Proteomes" id="UP000887561"/>
    </source>
</evidence>
<sequence length="113" mass="12894">MKRSEALILPEPQISDKELEDIIKIGHISDSVRELVDDNPSSTLLHDYNESARMNAFSARTQRAAVGDVDTFAEELLHPCQRFLARLVTFDIRMPILRGAHAELFVHFFVFLV</sequence>
<evidence type="ECO:0000313" key="2">
    <source>
        <dbReference type="WBParaSite" id="scaffold1175_cov309.g2616"/>
    </source>
</evidence>
<organism evidence="1 2">
    <name type="scientific">Meloidogyne javanica</name>
    <name type="common">Root-knot nematode worm</name>
    <dbReference type="NCBI Taxonomy" id="6303"/>
    <lineage>
        <taxon>Eukaryota</taxon>
        <taxon>Metazoa</taxon>
        <taxon>Ecdysozoa</taxon>
        <taxon>Nematoda</taxon>
        <taxon>Chromadorea</taxon>
        <taxon>Rhabditida</taxon>
        <taxon>Tylenchina</taxon>
        <taxon>Tylenchomorpha</taxon>
        <taxon>Tylenchoidea</taxon>
        <taxon>Meloidogynidae</taxon>
        <taxon>Meloidogyninae</taxon>
        <taxon>Meloidogyne</taxon>
        <taxon>Meloidogyne incognita group</taxon>
    </lineage>
</organism>
<dbReference type="Proteomes" id="UP000887561">
    <property type="component" value="Unplaced"/>
</dbReference>
<protein>
    <submittedName>
        <fullName evidence="2">Uncharacterized protein</fullName>
    </submittedName>
</protein>
<dbReference type="AlphaFoldDB" id="A0A915LH67"/>